<protein>
    <submittedName>
        <fullName evidence="2">Uncharacterized protein</fullName>
    </submittedName>
</protein>
<proteinExistence type="predicted"/>
<organism evidence="2 3">
    <name type="scientific">Caerostris darwini</name>
    <dbReference type="NCBI Taxonomy" id="1538125"/>
    <lineage>
        <taxon>Eukaryota</taxon>
        <taxon>Metazoa</taxon>
        <taxon>Ecdysozoa</taxon>
        <taxon>Arthropoda</taxon>
        <taxon>Chelicerata</taxon>
        <taxon>Arachnida</taxon>
        <taxon>Araneae</taxon>
        <taxon>Araneomorphae</taxon>
        <taxon>Entelegynae</taxon>
        <taxon>Araneoidea</taxon>
        <taxon>Araneidae</taxon>
        <taxon>Caerostris</taxon>
    </lineage>
</organism>
<gene>
    <name evidence="2" type="ORF">CDAR_574981</name>
</gene>
<dbReference type="EMBL" id="BPLQ01008660">
    <property type="protein sequence ID" value="GIY38721.1"/>
    <property type="molecule type" value="Genomic_DNA"/>
</dbReference>
<evidence type="ECO:0000313" key="2">
    <source>
        <dbReference type="EMBL" id="GIY38721.1"/>
    </source>
</evidence>
<dbReference type="Proteomes" id="UP001054837">
    <property type="component" value="Unassembled WGS sequence"/>
</dbReference>
<evidence type="ECO:0000313" key="3">
    <source>
        <dbReference type="Proteomes" id="UP001054837"/>
    </source>
</evidence>
<dbReference type="AlphaFoldDB" id="A0AAV4SZY2"/>
<accession>A0AAV4SZY2</accession>
<sequence length="84" mass="10046">MSPLYSTKRTDGRRGRGLRKNKKKNAFIRTTDSEILLCPRPELRMPPEMGPLERETLHVMRWNTQRRPGLHMRVILKNHHIHRP</sequence>
<keyword evidence="3" id="KW-1185">Reference proteome</keyword>
<evidence type="ECO:0000256" key="1">
    <source>
        <dbReference type="SAM" id="MobiDB-lite"/>
    </source>
</evidence>
<feature type="region of interest" description="Disordered" evidence="1">
    <location>
        <begin position="1"/>
        <end position="24"/>
    </location>
</feature>
<reference evidence="2 3" key="1">
    <citation type="submission" date="2021-06" db="EMBL/GenBank/DDBJ databases">
        <title>Caerostris darwini draft genome.</title>
        <authorList>
            <person name="Kono N."/>
            <person name="Arakawa K."/>
        </authorList>
    </citation>
    <scope>NUCLEOTIDE SEQUENCE [LARGE SCALE GENOMIC DNA]</scope>
</reference>
<name>A0AAV4SZY2_9ARAC</name>
<feature type="compositionally biased region" description="Basic residues" evidence="1">
    <location>
        <begin position="15"/>
        <end position="24"/>
    </location>
</feature>
<comment type="caution">
    <text evidence="2">The sequence shown here is derived from an EMBL/GenBank/DDBJ whole genome shotgun (WGS) entry which is preliminary data.</text>
</comment>